<dbReference type="Pfam" id="PF00482">
    <property type="entry name" value="T2SSF"/>
    <property type="match status" value="1"/>
</dbReference>
<evidence type="ECO:0000313" key="10">
    <source>
        <dbReference type="Proteomes" id="UP000655589"/>
    </source>
</evidence>
<keyword evidence="5 6" id="KW-0472">Membrane</keyword>
<evidence type="ECO:0000256" key="1">
    <source>
        <dbReference type="ARBA" id="ARBA00004651"/>
    </source>
</evidence>
<dbReference type="RefSeq" id="WP_171106880.1">
    <property type="nucleotide sequence ID" value="NZ_BMPT01000025.1"/>
</dbReference>
<dbReference type="GO" id="GO:0005886">
    <property type="term" value="C:plasma membrane"/>
    <property type="evidence" value="ECO:0007669"/>
    <property type="project" value="UniProtKB-SubCell"/>
</dbReference>
<feature type="transmembrane region" description="Helical" evidence="6">
    <location>
        <begin position="261"/>
        <end position="284"/>
    </location>
</feature>
<evidence type="ECO:0000259" key="8">
    <source>
        <dbReference type="Pfam" id="PF19359"/>
    </source>
</evidence>
<keyword evidence="4 6" id="KW-1133">Transmembrane helix</keyword>
<feature type="domain" description="DUF5936" evidence="8">
    <location>
        <begin position="43"/>
        <end position="132"/>
    </location>
</feature>
<dbReference type="InterPro" id="IPR018076">
    <property type="entry name" value="T2SS_GspF_dom"/>
</dbReference>
<feature type="domain" description="Type II secretion system protein GspF" evidence="7">
    <location>
        <begin position="152"/>
        <end position="278"/>
    </location>
</feature>
<keyword evidence="3 6" id="KW-0812">Transmembrane</keyword>
<feature type="transmembrane region" description="Helical" evidence="6">
    <location>
        <begin position="115"/>
        <end position="134"/>
    </location>
</feature>
<dbReference type="Proteomes" id="UP000655589">
    <property type="component" value="Unassembled WGS sequence"/>
</dbReference>
<evidence type="ECO:0000256" key="4">
    <source>
        <dbReference type="ARBA" id="ARBA00022989"/>
    </source>
</evidence>
<evidence type="ECO:0000259" key="7">
    <source>
        <dbReference type="Pfam" id="PF00482"/>
    </source>
</evidence>
<evidence type="ECO:0000256" key="6">
    <source>
        <dbReference type="SAM" id="Phobius"/>
    </source>
</evidence>
<gene>
    <name evidence="9" type="ORF">GCM10010102_43060</name>
</gene>
<reference evidence="9" key="2">
    <citation type="submission" date="2020-09" db="EMBL/GenBank/DDBJ databases">
        <authorList>
            <person name="Sun Q."/>
            <person name="Ohkuma M."/>
        </authorList>
    </citation>
    <scope>NUCLEOTIDE SEQUENCE</scope>
    <source>
        <strain evidence="9">JCM 3051</strain>
    </source>
</reference>
<dbReference type="PANTHER" id="PTHR35007:SF2">
    <property type="entry name" value="PILUS ASSEMBLE PROTEIN"/>
    <property type="match status" value="1"/>
</dbReference>
<dbReference type="InterPro" id="IPR042094">
    <property type="entry name" value="T2SS_GspF_sf"/>
</dbReference>
<reference evidence="9" key="1">
    <citation type="journal article" date="2014" name="Int. J. Syst. Evol. Microbiol.">
        <title>Complete genome sequence of Corynebacterium casei LMG S-19264T (=DSM 44701T), isolated from a smear-ripened cheese.</title>
        <authorList>
            <consortium name="US DOE Joint Genome Institute (JGI-PGF)"/>
            <person name="Walter F."/>
            <person name="Albersmeier A."/>
            <person name="Kalinowski J."/>
            <person name="Ruckert C."/>
        </authorList>
    </citation>
    <scope>NUCLEOTIDE SEQUENCE</scope>
    <source>
        <strain evidence="9">JCM 3051</strain>
    </source>
</reference>
<keyword evidence="2" id="KW-1003">Cell membrane</keyword>
<evidence type="ECO:0000256" key="3">
    <source>
        <dbReference type="ARBA" id="ARBA00022692"/>
    </source>
</evidence>
<proteinExistence type="predicted"/>
<comment type="caution">
    <text evidence="9">The sequence shown here is derived from an EMBL/GenBank/DDBJ whole genome shotgun (WGS) entry which is preliminary data.</text>
</comment>
<organism evidence="9 10">
    <name type="scientific">Promicromonospora citrea</name>
    <dbReference type="NCBI Taxonomy" id="43677"/>
    <lineage>
        <taxon>Bacteria</taxon>
        <taxon>Bacillati</taxon>
        <taxon>Actinomycetota</taxon>
        <taxon>Actinomycetes</taxon>
        <taxon>Micrococcales</taxon>
        <taxon>Promicromonosporaceae</taxon>
        <taxon>Promicromonospora</taxon>
    </lineage>
</organism>
<accession>A0A8H9GUC0</accession>
<comment type="subcellular location">
    <subcellularLocation>
        <location evidence="1">Cell membrane</location>
        <topology evidence="1">Multi-pass membrane protein</topology>
    </subcellularLocation>
</comment>
<dbReference type="PANTHER" id="PTHR35007">
    <property type="entry name" value="INTEGRAL MEMBRANE PROTEIN-RELATED"/>
    <property type="match status" value="1"/>
</dbReference>
<dbReference type="Pfam" id="PF19359">
    <property type="entry name" value="DUF5936"/>
    <property type="match status" value="1"/>
</dbReference>
<evidence type="ECO:0000256" key="5">
    <source>
        <dbReference type="ARBA" id="ARBA00023136"/>
    </source>
</evidence>
<dbReference type="InterPro" id="IPR045980">
    <property type="entry name" value="DUF5936"/>
</dbReference>
<dbReference type="AlphaFoldDB" id="A0A8H9GUC0"/>
<evidence type="ECO:0000313" key="9">
    <source>
        <dbReference type="EMBL" id="GGM42900.1"/>
    </source>
</evidence>
<evidence type="ECO:0000256" key="2">
    <source>
        <dbReference type="ARBA" id="ARBA00022475"/>
    </source>
</evidence>
<dbReference type="Gene3D" id="1.20.81.30">
    <property type="entry name" value="Type II secretion system (T2SS), domain F"/>
    <property type="match status" value="1"/>
</dbReference>
<sequence length="293" mass="31197">MEGLIAAAAAALLTVLGMVALRLLTSTGLEEVEAEYAPEAEARPRGFVALLDRVGAPLLPAAVRLHGRGRLQRLDTAIRRAGRPEGVTLTMFVRREAGLVLLGVLFGTALSVQGLWVVGVPLALLLGAWMRVWLYTESARRRRQIDTELPDFLDVLAVTVTAGLGFRQALERVCEFHGGALAAEMRTALEEMNVGASRRQTFVALRERSRSPAVGTFVTALLQAEELGVPLADALTGIAADVRREHAETVRQRAARAAPMVSLAVTMTILPGALLLIVSAVLVANAGVLGGLF</sequence>
<protein>
    <submittedName>
        <fullName evidence="9">Membrane protein</fullName>
    </submittedName>
</protein>
<name>A0A8H9GUC0_9MICO</name>
<dbReference type="EMBL" id="BMPT01000025">
    <property type="protein sequence ID" value="GGM42900.1"/>
    <property type="molecule type" value="Genomic_DNA"/>
</dbReference>
<keyword evidence="10" id="KW-1185">Reference proteome</keyword>
<feature type="transmembrane region" description="Helical" evidence="6">
    <location>
        <begin position="86"/>
        <end position="109"/>
    </location>
</feature>